<protein>
    <recommendedName>
        <fullName evidence="1">Small ribosomal subunit protein mS35 mitochondrial conserved domain-containing protein</fullName>
    </recommendedName>
</protein>
<reference evidence="2 3" key="1">
    <citation type="journal article" date="2017" name="Curr. Biol.">
        <title>Genome architecture and evolution of a unichromosomal asexual nematode.</title>
        <authorList>
            <person name="Fradin H."/>
            <person name="Zegar C."/>
            <person name="Gutwein M."/>
            <person name="Lucas J."/>
            <person name="Kovtun M."/>
            <person name="Corcoran D."/>
            <person name="Baugh L.R."/>
            <person name="Kiontke K."/>
            <person name="Gunsalus K."/>
            <person name="Fitch D.H."/>
            <person name="Piano F."/>
        </authorList>
    </citation>
    <scope>NUCLEOTIDE SEQUENCE [LARGE SCALE GENOMIC DNA]</scope>
    <source>
        <strain evidence="2">PF1309</strain>
    </source>
</reference>
<dbReference type="OrthoDB" id="283424at2759"/>
<dbReference type="InterPro" id="IPR019349">
    <property type="entry name" value="Ribosomal_mS35_mit"/>
</dbReference>
<dbReference type="GO" id="GO:0003735">
    <property type="term" value="F:structural constituent of ribosome"/>
    <property type="evidence" value="ECO:0007669"/>
    <property type="project" value="InterPro"/>
</dbReference>
<dbReference type="AlphaFoldDB" id="A0A2A2K1L0"/>
<gene>
    <name evidence="2" type="ORF">WR25_24134</name>
</gene>
<dbReference type="Proteomes" id="UP000218231">
    <property type="component" value="Unassembled WGS sequence"/>
</dbReference>
<dbReference type="STRING" id="2018661.A0A2A2K1L0"/>
<dbReference type="EMBL" id="LIAE01009873">
    <property type="protein sequence ID" value="PAV67886.1"/>
    <property type="molecule type" value="Genomic_DNA"/>
</dbReference>
<dbReference type="PANTHER" id="PTHR13490">
    <property type="entry name" value="MITOCHONDRIAL 28S RIBOSOMAL PROTEIN S28"/>
    <property type="match status" value="1"/>
</dbReference>
<accession>A0A2A2K1L0</accession>
<dbReference type="Pfam" id="PF10213">
    <property type="entry name" value="MRP-S28"/>
    <property type="match status" value="1"/>
</dbReference>
<keyword evidence="3" id="KW-1185">Reference proteome</keyword>
<comment type="caution">
    <text evidence="2">The sequence shown here is derived from an EMBL/GenBank/DDBJ whole genome shotgun (WGS) entry which is preliminary data.</text>
</comment>
<dbReference type="PANTHER" id="PTHR13490:SF0">
    <property type="entry name" value="SMALL RIBOSOMAL SUBUNIT PROTEIN MS35"/>
    <property type="match status" value="1"/>
</dbReference>
<evidence type="ECO:0000259" key="1">
    <source>
        <dbReference type="Pfam" id="PF10213"/>
    </source>
</evidence>
<feature type="domain" description="Small ribosomal subunit protein mS35 mitochondrial conserved" evidence="1">
    <location>
        <begin position="252"/>
        <end position="315"/>
    </location>
</feature>
<evidence type="ECO:0000313" key="2">
    <source>
        <dbReference type="EMBL" id="PAV67886.1"/>
    </source>
</evidence>
<dbReference type="GO" id="GO:0005763">
    <property type="term" value="C:mitochondrial small ribosomal subunit"/>
    <property type="evidence" value="ECO:0007669"/>
    <property type="project" value="TreeGrafter"/>
</dbReference>
<dbReference type="GO" id="GO:0032543">
    <property type="term" value="P:mitochondrial translation"/>
    <property type="evidence" value="ECO:0007669"/>
    <property type="project" value="InterPro"/>
</dbReference>
<name>A0A2A2K1L0_9BILA</name>
<evidence type="ECO:0000313" key="3">
    <source>
        <dbReference type="Proteomes" id="UP000218231"/>
    </source>
</evidence>
<dbReference type="InterPro" id="IPR039848">
    <property type="entry name" value="Ribosomal_mS35_mt"/>
</dbReference>
<organism evidence="2 3">
    <name type="scientific">Diploscapter pachys</name>
    <dbReference type="NCBI Taxonomy" id="2018661"/>
    <lineage>
        <taxon>Eukaryota</taxon>
        <taxon>Metazoa</taxon>
        <taxon>Ecdysozoa</taxon>
        <taxon>Nematoda</taxon>
        <taxon>Chromadorea</taxon>
        <taxon>Rhabditida</taxon>
        <taxon>Rhabditina</taxon>
        <taxon>Rhabditomorpha</taxon>
        <taxon>Rhabditoidea</taxon>
        <taxon>Rhabditidae</taxon>
        <taxon>Diploscapter</taxon>
    </lineage>
</organism>
<proteinExistence type="predicted"/>
<sequence>MNRIRGVLSVRNGSSLAEKLREATGEGVRRKAVERTNAVETDASGEPFRETWLMPKRKLRGQLQIEQATGRAVVEQRSRMDIHERLGVRRPRAEEMSSDQDWTNVWPAARSFNASVVPLPIRMSYRRHPDKRAPFKKYVRRKTHLLHKFVFEFREIWNLSRSPTFCISRPLPLRSIVWPSKVFQFFYRNCSIVIAEFMTPYPPELLADPSLADKELPIKVTCSSYVHQGTNIRDMRSRVITMRVCLCRKSTDCRASLQVNVDALNLDSRAKEKLLRLAGRRYDEANNLLTIVTDRCHTRKQNLDYAYYLLTKIEKWEELKLRQDDVKISFSGSQGEKQLVDLLAKTINNPAFKTPLKDLGDKPTAEQILQHEKVKDFAETWYKYRNTPETEDVTREYGRKMRELLGLAKKSADTTQPQSSSSSS</sequence>